<reference evidence="1 2" key="1">
    <citation type="submission" date="2016-03" db="EMBL/GenBank/DDBJ databases">
        <title>Genome sequence of Nesiotobacter sp. nov., a moderately halophilic alphaproteobacterium isolated from the Yellow Sea, China.</title>
        <authorList>
            <person name="Zhang G."/>
            <person name="Zhang R."/>
        </authorList>
    </citation>
    <scope>NUCLEOTIDE SEQUENCE [LARGE SCALE GENOMIC DNA]</scope>
    <source>
        <strain evidence="1 2">WB1-6</strain>
    </source>
</reference>
<dbReference type="EMBL" id="LVVZ01000005">
    <property type="protein sequence ID" value="OKL45630.1"/>
    <property type="molecule type" value="Genomic_DNA"/>
</dbReference>
<accession>A0A1U7JLL1</accession>
<dbReference type="OrthoDB" id="9808546at2"/>
<dbReference type="STRING" id="197461.A3843_03985"/>
<sequence length="77" mass="8929">MLKIRQSGYWVGRPSPLARRYCHAQAILSDGSHQTLYYQVTEHSGFLGLSWGVDACLQGLDRWRVFDGNCRRVRPQY</sequence>
<name>A0A1U7JLL1_9HYPH</name>
<gene>
    <name evidence="1" type="ORF">A3843_03985</name>
</gene>
<comment type="caution">
    <text evidence="1">The sequence shown here is derived from an EMBL/GenBank/DDBJ whole genome shotgun (WGS) entry which is preliminary data.</text>
</comment>
<evidence type="ECO:0000313" key="2">
    <source>
        <dbReference type="Proteomes" id="UP000185783"/>
    </source>
</evidence>
<proteinExistence type="predicted"/>
<organism evidence="1 2">
    <name type="scientific">Pseudovibrio exalbescens</name>
    <dbReference type="NCBI Taxonomy" id="197461"/>
    <lineage>
        <taxon>Bacteria</taxon>
        <taxon>Pseudomonadati</taxon>
        <taxon>Pseudomonadota</taxon>
        <taxon>Alphaproteobacteria</taxon>
        <taxon>Hyphomicrobiales</taxon>
        <taxon>Stappiaceae</taxon>
        <taxon>Pseudovibrio</taxon>
    </lineage>
</organism>
<protein>
    <submittedName>
        <fullName evidence="1">Uncharacterized protein</fullName>
    </submittedName>
</protein>
<keyword evidence="2" id="KW-1185">Reference proteome</keyword>
<dbReference type="AlphaFoldDB" id="A0A1U7JLL1"/>
<evidence type="ECO:0000313" key="1">
    <source>
        <dbReference type="EMBL" id="OKL45630.1"/>
    </source>
</evidence>
<dbReference type="Proteomes" id="UP000185783">
    <property type="component" value="Unassembled WGS sequence"/>
</dbReference>